<reference evidence="4" key="1">
    <citation type="submission" date="2025-08" db="UniProtKB">
        <authorList>
            <consortium name="RefSeq"/>
        </authorList>
    </citation>
    <scope>IDENTIFICATION</scope>
</reference>
<dbReference type="RefSeq" id="XP_012681498.2">
    <property type="nucleotide sequence ID" value="XM_012826044.3"/>
</dbReference>
<evidence type="ECO:0000256" key="1">
    <source>
        <dbReference type="ARBA" id="ARBA00010635"/>
    </source>
</evidence>
<dbReference type="OrthoDB" id="8881031at2759"/>
<evidence type="ECO:0000313" key="4">
    <source>
        <dbReference type="RefSeq" id="XP_012681498.2"/>
    </source>
</evidence>
<proteinExistence type="inferred from homology"/>
<name>A0A6P3VVJ1_CLUHA</name>
<feature type="compositionally biased region" description="Pro residues" evidence="2">
    <location>
        <begin position="227"/>
        <end position="236"/>
    </location>
</feature>
<gene>
    <name evidence="4" type="primary">fam131c</name>
</gene>
<evidence type="ECO:0000256" key="2">
    <source>
        <dbReference type="SAM" id="MobiDB-lite"/>
    </source>
</evidence>
<dbReference type="AlphaFoldDB" id="A0A6P3VVJ1"/>
<organism evidence="3 4">
    <name type="scientific">Clupea harengus</name>
    <name type="common">Atlantic herring</name>
    <dbReference type="NCBI Taxonomy" id="7950"/>
    <lineage>
        <taxon>Eukaryota</taxon>
        <taxon>Metazoa</taxon>
        <taxon>Chordata</taxon>
        <taxon>Craniata</taxon>
        <taxon>Vertebrata</taxon>
        <taxon>Euteleostomi</taxon>
        <taxon>Actinopterygii</taxon>
        <taxon>Neopterygii</taxon>
        <taxon>Teleostei</taxon>
        <taxon>Clupei</taxon>
        <taxon>Clupeiformes</taxon>
        <taxon>Clupeoidei</taxon>
        <taxon>Clupeidae</taxon>
        <taxon>Clupea</taxon>
    </lineage>
</organism>
<dbReference type="PANTHER" id="PTHR15736">
    <property type="entry name" value="PROTEIN FAM131B-RELATED"/>
    <property type="match status" value="1"/>
</dbReference>
<comment type="similarity">
    <text evidence="1">Belongs to the FAM131 family.</text>
</comment>
<protein>
    <submittedName>
        <fullName evidence="4">Protein FAM131C</fullName>
    </submittedName>
</protein>
<dbReference type="KEGG" id="char:105898936"/>
<dbReference type="InterPro" id="IPR026782">
    <property type="entry name" value="FAM131"/>
</dbReference>
<feature type="region of interest" description="Disordered" evidence="2">
    <location>
        <begin position="202"/>
        <end position="238"/>
    </location>
</feature>
<dbReference type="Pfam" id="PF15010">
    <property type="entry name" value="FAM131"/>
    <property type="match status" value="1"/>
</dbReference>
<accession>A0A6P3VVJ1</accession>
<keyword evidence="3" id="KW-1185">Reference proteome</keyword>
<sequence length="260" mass="28025">MGSCLCKGHKALQSAQLYPMGDLQSYTEGQPINKGIHQPYNGGCSDKKNDGGYDIGELATSSLQGLVATIKERITKPTAMAQGRVAHLIEWKGWGGDGVAGGGWSGWDQPGGVGAALQEDQQLYSHLTDEIKEARFAAGVAEQFALAEAAMDVWSPHIISDQPTANSVTLHGAEGLFLSQFLLDGGSIEVPQHLYSVHMEPRPDARSLWPPPQTQSCFLGSPHLPETQPPTQPPLRIPQAENTVRHVDSTSLSEDEVFYN</sequence>
<dbReference type="GeneID" id="105898936"/>
<evidence type="ECO:0000313" key="3">
    <source>
        <dbReference type="Proteomes" id="UP000515152"/>
    </source>
</evidence>
<dbReference type="PANTHER" id="PTHR15736:SF2">
    <property type="entry name" value="PROTEIN FAM131C"/>
    <property type="match status" value="1"/>
</dbReference>
<dbReference type="CTD" id="348487"/>
<dbReference type="Proteomes" id="UP000515152">
    <property type="component" value="Chromosome 4"/>
</dbReference>